<gene>
    <name evidence="1" type="ORF">QFC24_002315</name>
</gene>
<dbReference type="Proteomes" id="UP001234202">
    <property type="component" value="Unassembled WGS sequence"/>
</dbReference>
<name>A0ACC2XQA7_9TREE</name>
<sequence>MRITPLIAALLTTASTAVHAQLVDASYISAVVSALKAANLTAFANAAQTVAFYTSTEGASFLASMSASDKTMFVPTNEAFASLPQSVLDDTPLLVKIFSYHVLDAAINPNEVTNGPRHMVAGSLYQNSMLPVFDLVDNAQTGNQSFAFRYQEDNATVHVDTVPVSGSMASFMIYPINTVLSLPRSLGDAATSFFPSLAGLMKQAGLYEPLIETKGITIFAPNDPAVSASGALFNMLTSTQVHGILSNHVINGTIMYSNVSDTAGYTSAGGEPFRFTTNATGTYVKSGDHTAQIITPDIPIANGVVHIIDRVLANANSNTAAAQSAASSYAAQVTETAVAKVAKKGGAMRSIPFSVEAAGSAISIFAGIYAGAAFV</sequence>
<evidence type="ECO:0000313" key="2">
    <source>
        <dbReference type="Proteomes" id="UP001234202"/>
    </source>
</evidence>
<organism evidence="1 2">
    <name type="scientific">Naganishia onofrii</name>
    <dbReference type="NCBI Taxonomy" id="1851511"/>
    <lineage>
        <taxon>Eukaryota</taxon>
        <taxon>Fungi</taxon>
        <taxon>Dikarya</taxon>
        <taxon>Basidiomycota</taxon>
        <taxon>Agaricomycotina</taxon>
        <taxon>Tremellomycetes</taxon>
        <taxon>Filobasidiales</taxon>
        <taxon>Filobasidiaceae</taxon>
        <taxon>Naganishia</taxon>
    </lineage>
</organism>
<keyword evidence="2" id="KW-1185">Reference proteome</keyword>
<protein>
    <submittedName>
        <fullName evidence="1">Uncharacterized protein</fullName>
    </submittedName>
</protein>
<reference evidence="1" key="1">
    <citation type="submission" date="2023-04" db="EMBL/GenBank/DDBJ databases">
        <title>Draft Genome sequencing of Naganishia species isolated from polar environments using Oxford Nanopore Technology.</title>
        <authorList>
            <person name="Leo P."/>
            <person name="Venkateswaran K."/>
        </authorList>
    </citation>
    <scope>NUCLEOTIDE SEQUENCE</scope>
    <source>
        <strain evidence="1">DBVPG 5303</strain>
    </source>
</reference>
<evidence type="ECO:0000313" key="1">
    <source>
        <dbReference type="EMBL" id="KAJ9126043.1"/>
    </source>
</evidence>
<accession>A0ACC2XQA7</accession>
<dbReference type="EMBL" id="JASBWV010000006">
    <property type="protein sequence ID" value="KAJ9126043.1"/>
    <property type="molecule type" value="Genomic_DNA"/>
</dbReference>
<comment type="caution">
    <text evidence="1">The sequence shown here is derived from an EMBL/GenBank/DDBJ whole genome shotgun (WGS) entry which is preliminary data.</text>
</comment>
<proteinExistence type="predicted"/>